<dbReference type="Proteomes" id="UP001529510">
    <property type="component" value="Unassembled WGS sequence"/>
</dbReference>
<gene>
    <name evidence="1" type="ORF">M9458_024348</name>
</gene>
<dbReference type="AlphaFoldDB" id="A0ABD0Q274"/>
<name>A0ABD0Q274_CIRMR</name>
<evidence type="ECO:0000313" key="2">
    <source>
        <dbReference type="Proteomes" id="UP001529510"/>
    </source>
</evidence>
<comment type="caution">
    <text evidence="1">The sequence shown here is derived from an EMBL/GenBank/DDBJ whole genome shotgun (WGS) entry which is preliminary data.</text>
</comment>
<reference evidence="1 2" key="1">
    <citation type="submission" date="2024-05" db="EMBL/GenBank/DDBJ databases">
        <title>Genome sequencing and assembly of Indian major carp, Cirrhinus mrigala (Hamilton, 1822).</title>
        <authorList>
            <person name="Mohindra V."/>
            <person name="Chowdhury L.M."/>
            <person name="Lal K."/>
            <person name="Jena J.K."/>
        </authorList>
    </citation>
    <scope>NUCLEOTIDE SEQUENCE [LARGE SCALE GENOMIC DNA]</scope>
    <source>
        <strain evidence="1">CM1030</strain>
        <tissue evidence="1">Blood</tissue>
    </source>
</reference>
<proteinExistence type="predicted"/>
<evidence type="ECO:0000313" key="1">
    <source>
        <dbReference type="EMBL" id="KAL0178906.1"/>
    </source>
</evidence>
<accession>A0ABD0Q274</accession>
<dbReference type="EMBL" id="JAMKFB020000012">
    <property type="protein sequence ID" value="KAL0178906.1"/>
    <property type="molecule type" value="Genomic_DNA"/>
</dbReference>
<feature type="non-terminal residue" evidence="1">
    <location>
        <position position="1"/>
    </location>
</feature>
<sequence>NPKPALMRAQCAVRAPPAVPGVRVSVPLVNTRKGSLLSPAALYLHRLSLASSRELYQSGSAGTGA</sequence>
<keyword evidence="2" id="KW-1185">Reference proteome</keyword>
<protein>
    <submittedName>
        <fullName evidence="1">Uncharacterized protein</fullName>
    </submittedName>
</protein>
<organism evidence="1 2">
    <name type="scientific">Cirrhinus mrigala</name>
    <name type="common">Mrigala</name>
    <dbReference type="NCBI Taxonomy" id="683832"/>
    <lineage>
        <taxon>Eukaryota</taxon>
        <taxon>Metazoa</taxon>
        <taxon>Chordata</taxon>
        <taxon>Craniata</taxon>
        <taxon>Vertebrata</taxon>
        <taxon>Euteleostomi</taxon>
        <taxon>Actinopterygii</taxon>
        <taxon>Neopterygii</taxon>
        <taxon>Teleostei</taxon>
        <taxon>Ostariophysi</taxon>
        <taxon>Cypriniformes</taxon>
        <taxon>Cyprinidae</taxon>
        <taxon>Labeoninae</taxon>
        <taxon>Labeonini</taxon>
        <taxon>Cirrhinus</taxon>
    </lineage>
</organism>
<feature type="non-terminal residue" evidence="1">
    <location>
        <position position="65"/>
    </location>
</feature>